<dbReference type="InterPro" id="IPR004853">
    <property type="entry name" value="Sugar_P_trans_dom"/>
</dbReference>
<keyword evidence="4 6" id="KW-0472">Membrane</keyword>
<feature type="transmembrane region" description="Helical" evidence="6">
    <location>
        <begin position="25"/>
        <end position="45"/>
    </location>
</feature>
<feature type="domain" description="Sugar phosphate transporter" evidence="7">
    <location>
        <begin position="37"/>
        <end position="312"/>
    </location>
</feature>
<accession>A0ABD0LGQ7</accession>
<organism evidence="8 9">
    <name type="scientific">Batillaria attramentaria</name>
    <dbReference type="NCBI Taxonomy" id="370345"/>
    <lineage>
        <taxon>Eukaryota</taxon>
        <taxon>Metazoa</taxon>
        <taxon>Spiralia</taxon>
        <taxon>Lophotrochozoa</taxon>
        <taxon>Mollusca</taxon>
        <taxon>Gastropoda</taxon>
        <taxon>Caenogastropoda</taxon>
        <taxon>Sorbeoconcha</taxon>
        <taxon>Cerithioidea</taxon>
        <taxon>Batillariidae</taxon>
        <taxon>Batillaria</taxon>
    </lineage>
</organism>
<feature type="transmembrane region" description="Helical" evidence="6">
    <location>
        <begin position="118"/>
        <end position="136"/>
    </location>
</feature>
<feature type="transmembrane region" description="Helical" evidence="6">
    <location>
        <begin position="94"/>
        <end position="112"/>
    </location>
</feature>
<evidence type="ECO:0000256" key="3">
    <source>
        <dbReference type="ARBA" id="ARBA00022989"/>
    </source>
</evidence>
<keyword evidence="3 6" id="KW-1133">Transmembrane helix</keyword>
<evidence type="ECO:0000256" key="2">
    <source>
        <dbReference type="ARBA" id="ARBA00022692"/>
    </source>
</evidence>
<dbReference type="AlphaFoldDB" id="A0ABD0LGQ7"/>
<name>A0ABD0LGQ7_9CAEN</name>
<evidence type="ECO:0000313" key="8">
    <source>
        <dbReference type="EMBL" id="KAK7498303.1"/>
    </source>
</evidence>
<dbReference type="EMBL" id="JACVVK020000052">
    <property type="protein sequence ID" value="KAK7498303.1"/>
    <property type="molecule type" value="Genomic_DNA"/>
</dbReference>
<evidence type="ECO:0000313" key="9">
    <source>
        <dbReference type="Proteomes" id="UP001519460"/>
    </source>
</evidence>
<keyword evidence="9" id="KW-1185">Reference proteome</keyword>
<evidence type="ECO:0000259" key="7">
    <source>
        <dbReference type="Pfam" id="PF03151"/>
    </source>
</evidence>
<dbReference type="GO" id="GO:0016020">
    <property type="term" value="C:membrane"/>
    <property type="evidence" value="ECO:0007669"/>
    <property type="project" value="UniProtKB-SubCell"/>
</dbReference>
<evidence type="ECO:0000256" key="5">
    <source>
        <dbReference type="SAM" id="MobiDB-lite"/>
    </source>
</evidence>
<evidence type="ECO:0000256" key="6">
    <source>
        <dbReference type="SAM" id="Phobius"/>
    </source>
</evidence>
<dbReference type="Proteomes" id="UP001519460">
    <property type="component" value="Unassembled WGS sequence"/>
</dbReference>
<comment type="caution">
    <text evidence="8">The sequence shown here is derived from an EMBL/GenBank/DDBJ whole genome shotgun (WGS) entry which is preliminary data.</text>
</comment>
<proteinExistence type="predicted"/>
<evidence type="ECO:0000256" key="4">
    <source>
        <dbReference type="ARBA" id="ARBA00023136"/>
    </source>
</evidence>
<feature type="transmembrane region" description="Helical" evidence="6">
    <location>
        <begin position="298"/>
        <end position="317"/>
    </location>
</feature>
<keyword evidence="2 6" id="KW-0812">Transmembrane</keyword>
<feature type="transmembrane region" description="Helical" evidence="6">
    <location>
        <begin position="172"/>
        <end position="191"/>
    </location>
</feature>
<comment type="subcellular location">
    <subcellularLocation>
        <location evidence="1">Membrane</location>
        <topology evidence="1">Multi-pass membrane protein</topology>
    </subcellularLocation>
</comment>
<feature type="transmembrane region" description="Helical" evidence="6">
    <location>
        <begin position="148"/>
        <end position="166"/>
    </location>
</feature>
<feature type="transmembrane region" description="Helical" evidence="6">
    <location>
        <begin position="57"/>
        <end position="82"/>
    </location>
</feature>
<protein>
    <recommendedName>
        <fullName evidence="7">Sugar phosphate transporter domain-containing protein</fullName>
    </recommendedName>
</protein>
<dbReference type="InterPro" id="IPR050186">
    <property type="entry name" value="TPT_transporter"/>
</dbReference>
<feature type="compositionally biased region" description="Basic and acidic residues" evidence="5">
    <location>
        <begin position="367"/>
        <end position="388"/>
    </location>
</feature>
<feature type="region of interest" description="Disordered" evidence="5">
    <location>
        <begin position="349"/>
        <end position="388"/>
    </location>
</feature>
<gene>
    <name evidence="8" type="ORF">BaRGS_00010563</name>
</gene>
<reference evidence="8 9" key="1">
    <citation type="journal article" date="2023" name="Sci. Data">
        <title>Genome assembly of the Korean intertidal mud-creeper Batillaria attramentaria.</title>
        <authorList>
            <person name="Patra A.K."/>
            <person name="Ho P.T."/>
            <person name="Jun S."/>
            <person name="Lee S.J."/>
            <person name="Kim Y."/>
            <person name="Won Y.J."/>
        </authorList>
    </citation>
    <scope>NUCLEOTIDE SEQUENCE [LARGE SCALE GENOMIC DNA]</scope>
    <source>
        <strain evidence="8">Wonlab-2016</strain>
    </source>
</reference>
<evidence type="ECO:0000256" key="1">
    <source>
        <dbReference type="ARBA" id="ARBA00004141"/>
    </source>
</evidence>
<sequence>MGHKQDSTIIELDVSAQDIRGIETMIRGIAAAAFYGVCSVSSAFISKSLMDTLDFDYPVIIMVTQMILTIAVLETLSLLGVISLPPYTLKRGMSFLWPALFYGVNAVLALSALSHMNIAMYGVLKRCVPLSILILSSMILKQGWPSRLIMLTVSLLCIGCIIAGYGDLTFNLAAYTCGTLSNFTQAMYLLLVQRHSQHHKLTTTETLQLNCYNSLPILLLAAVVNGELQEVWDYSVADHRLFPAVFFCAISVGMLLNYSLFLCTGLTSALTTSVVGGLKAMAQTMLGLVTFGGVSHNIPTYVGIALNLVGGIGYIAAKYGENNKKLHKEIHRVLSSTSLAQNGYVASSSKDEVNGDLVPHSSSGDLAPHDRENGYRVKERTHSERSLE</sequence>
<dbReference type="PANTHER" id="PTHR11132">
    <property type="entry name" value="SOLUTE CARRIER FAMILY 35"/>
    <property type="match status" value="1"/>
</dbReference>
<dbReference type="Pfam" id="PF03151">
    <property type="entry name" value="TPT"/>
    <property type="match status" value="1"/>
</dbReference>